<reference evidence="1" key="1">
    <citation type="submission" date="2022-11" db="EMBL/GenBank/DDBJ databases">
        <title>Genome Sequence of Boeremia exigua.</title>
        <authorList>
            <person name="Buettner E."/>
        </authorList>
    </citation>
    <scope>NUCLEOTIDE SEQUENCE</scope>
    <source>
        <strain evidence="1">CU02</strain>
    </source>
</reference>
<proteinExistence type="predicted"/>
<gene>
    <name evidence="1" type="ORF">OPT61_g2120</name>
</gene>
<organism evidence="1 2">
    <name type="scientific">Boeremia exigua</name>
    <dbReference type="NCBI Taxonomy" id="749465"/>
    <lineage>
        <taxon>Eukaryota</taxon>
        <taxon>Fungi</taxon>
        <taxon>Dikarya</taxon>
        <taxon>Ascomycota</taxon>
        <taxon>Pezizomycotina</taxon>
        <taxon>Dothideomycetes</taxon>
        <taxon>Pleosporomycetidae</taxon>
        <taxon>Pleosporales</taxon>
        <taxon>Pleosporineae</taxon>
        <taxon>Didymellaceae</taxon>
        <taxon>Boeremia</taxon>
    </lineage>
</organism>
<evidence type="ECO:0000313" key="1">
    <source>
        <dbReference type="EMBL" id="KAJ8116467.1"/>
    </source>
</evidence>
<sequence>MINLLLTVLDAIGLWAENRRSLVGREDVGVSLGCFLFPVPTLISASAMEYLASPLLQAGLAVPGLILAGLIYRIIYTQFFHPLSSFPGPWYASSFSITMSLVSLTKREPEYLMYLISKYGCRTFFLVQNRTLTAPDDKPIRISPTMLFFPKSSALKDIYRSPACNRKTNLYGSGVLGPPHLFSTLDGDEHRILRKALSNAPWTIGQLKRSWEARFDEHINLFIGKMREHARLENAVCLSDKVAEFAADIMSMVSFTTPFGCVERQEDVRGILRNWRLGLSFFGFAVRWRWFRDVVLQLPVVGLWFLPKVENGTGMGWLMCEADRQVSVREEQNAAAEKSKSEEGRKDFMQHCLEARFPDGSPLTAGQKRAHVLLLIQAGADTTATAMGCTLRFLVTNPNALNRARSEIEAADKANLLSAPIQFEETRQHLPYFVGCIKEGLRLQPPGTNLYARVAPKERKTIDGHFIPGGTEITSYAYCVQRDTTLYGDDAEQFKPERWLESEKRSNELDAAQFTFGMGPRVCLGKDVALMEMYKLLPEIVRQFDIEMIEPGKYVVDGGVAYNVGFVGRLASK</sequence>
<protein>
    <submittedName>
        <fullName evidence="1">Uncharacterized protein</fullName>
    </submittedName>
</protein>
<name>A0ACC2IMQ2_9PLEO</name>
<dbReference type="Proteomes" id="UP001153331">
    <property type="component" value="Unassembled WGS sequence"/>
</dbReference>
<comment type="caution">
    <text evidence="1">The sequence shown here is derived from an EMBL/GenBank/DDBJ whole genome shotgun (WGS) entry which is preliminary data.</text>
</comment>
<evidence type="ECO:0000313" key="2">
    <source>
        <dbReference type="Proteomes" id="UP001153331"/>
    </source>
</evidence>
<accession>A0ACC2IMQ2</accession>
<dbReference type="EMBL" id="JAPHNI010000093">
    <property type="protein sequence ID" value="KAJ8116467.1"/>
    <property type="molecule type" value="Genomic_DNA"/>
</dbReference>
<keyword evidence="2" id="KW-1185">Reference proteome</keyword>